<dbReference type="Pfam" id="PF03466">
    <property type="entry name" value="LysR_substrate"/>
    <property type="match status" value="1"/>
</dbReference>
<dbReference type="OrthoDB" id="8807047at2"/>
<dbReference type="PRINTS" id="PR00039">
    <property type="entry name" value="HTHLYSR"/>
</dbReference>
<evidence type="ECO:0000313" key="6">
    <source>
        <dbReference type="EMBL" id="SFM11130.1"/>
    </source>
</evidence>
<dbReference type="Proteomes" id="UP000199470">
    <property type="component" value="Unassembled WGS sequence"/>
</dbReference>
<sequence>MSIDLKQLRYFLAVAEEKSFSRAAERLHISQPPLSQQIMKLESELGVKLFARTTRTFELTVAGRALMNEAAELLGKMRMTIDTIRQIDRGEVGRLRVGIVGSAMWGPIPSLLEEFQSKFPRVTWTLHEFGPTVQYDALRAKQIDVGFWREPRLDDDDLKHDNLRQELCFRENVCVAINEHHPLAKQDAIELMDIAEEPMLTLALDKSAFPRYLIQCCVKAGFQPTIFQEASEPQTLLAMVGAALGVALLPETTSRIGWPGVVFLPIRTNPPSANLYITYTTLDDAPVVRAFLNILNPPARAD</sequence>
<evidence type="ECO:0000259" key="5">
    <source>
        <dbReference type="PROSITE" id="PS50931"/>
    </source>
</evidence>
<keyword evidence="4" id="KW-0804">Transcription</keyword>
<comment type="similarity">
    <text evidence="1">Belongs to the LysR transcriptional regulatory family.</text>
</comment>
<organism evidence="6 7">
    <name type="scientific">Rugamonas rubra</name>
    <dbReference type="NCBI Taxonomy" id="758825"/>
    <lineage>
        <taxon>Bacteria</taxon>
        <taxon>Pseudomonadati</taxon>
        <taxon>Pseudomonadota</taxon>
        <taxon>Betaproteobacteria</taxon>
        <taxon>Burkholderiales</taxon>
        <taxon>Oxalobacteraceae</taxon>
        <taxon>Telluria group</taxon>
        <taxon>Rugamonas</taxon>
    </lineage>
</organism>
<keyword evidence="2" id="KW-0805">Transcription regulation</keyword>
<dbReference type="InterPro" id="IPR036388">
    <property type="entry name" value="WH-like_DNA-bd_sf"/>
</dbReference>
<dbReference type="RefSeq" id="WP_093388304.1">
    <property type="nucleotide sequence ID" value="NZ_FOTW01000012.1"/>
</dbReference>
<dbReference type="InterPro" id="IPR036390">
    <property type="entry name" value="WH_DNA-bd_sf"/>
</dbReference>
<dbReference type="EMBL" id="FOTW01000012">
    <property type="protein sequence ID" value="SFM11130.1"/>
    <property type="molecule type" value="Genomic_DNA"/>
</dbReference>
<gene>
    <name evidence="6" type="ORF">SAMN02982985_02801</name>
</gene>
<accession>A0A1I4N779</accession>
<dbReference type="SUPFAM" id="SSF53850">
    <property type="entry name" value="Periplasmic binding protein-like II"/>
    <property type="match status" value="1"/>
</dbReference>
<dbReference type="Gene3D" id="3.40.190.10">
    <property type="entry name" value="Periplasmic binding protein-like II"/>
    <property type="match status" value="2"/>
</dbReference>
<evidence type="ECO:0000256" key="4">
    <source>
        <dbReference type="ARBA" id="ARBA00023163"/>
    </source>
</evidence>
<dbReference type="SUPFAM" id="SSF46785">
    <property type="entry name" value="Winged helix' DNA-binding domain"/>
    <property type="match status" value="1"/>
</dbReference>
<protein>
    <submittedName>
        <fullName evidence="6">DNA-binding transcriptional regulator, LysR family</fullName>
    </submittedName>
</protein>
<evidence type="ECO:0000256" key="3">
    <source>
        <dbReference type="ARBA" id="ARBA00023125"/>
    </source>
</evidence>
<dbReference type="PROSITE" id="PS50931">
    <property type="entry name" value="HTH_LYSR"/>
    <property type="match status" value="1"/>
</dbReference>
<dbReference type="GO" id="GO:0003677">
    <property type="term" value="F:DNA binding"/>
    <property type="evidence" value="ECO:0007669"/>
    <property type="project" value="UniProtKB-KW"/>
</dbReference>
<dbReference type="GO" id="GO:0003700">
    <property type="term" value="F:DNA-binding transcription factor activity"/>
    <property type="evidence" value="ECO:0007669"/>
    <property type="project" value="InterPro"/>
</dbReference>
<dbReference type="PANTHER" id="PTHR30346:SF0">
    <property type="entry name" value="HCA OPERON TRANSCRIPTIONAL ACTIVATOR HCAR"/>
    <property type="match status" value="1"/>
</dbReference>
<proteinExistence type="inferred from homology"/>
<dbReference type="InterPro" id="IPR000847">
    <property type="entry name" value="LysR_HTH_N"/>
</dbReference>
<dbReference type="InterPro" id="IPR005119">
    <property type="entry name" value="LysR_subst-bd"/>
</dbReference>
<keyword evidence="3 6" id="KW-0238">DNA-binding</keyword>
<dbReference type="Pfam" id="PF00126">
    <property type="entry name" value="HTH_1"/>
    <property type="match status" value="1"/>
</dbReference>
<dbReference type="STRING" id="758825.SAMN02982985_02801"/>
<dbReference type="NCBIfam" id="NF007439">
    <property type="entry name" value="PRK09986.1"/>
    <property type="match status" value="1"/>
</dbReference>
<dbReference type="AlphaFoldDB" id="A0A1I4N779"/>
<dbReference type="GO" id="GO:0032993">
    <property type="term" value="C:protein-DNA complex"/>
    <property type="evidence" value="ECO:0007669"/>
    <property type="project" value="TreeGrafter"/>
</dbReference>
<dbReference type="Gene3D" id="1.10.10.10">
    <property type="entry name" value="Winged helix-like DNA-binding domain superfamily/Winged helix DNA-binding domain"/>
    <property type="match status" value="1"/>
</dbReference>
<reference evidence="6 7" key="1">
    <citation type="submission" date="2016-10" db="EMBL/GenBank/DDBJ databases">
        <authorList>
            <person name="de Groot N.N."/>
        </authorList>
    </citation>
    <scope>NUCLEOTIDE SEQUENCE [LARGE SCALE GENOMIC DNA]</scope>
    <source>
        <strain evidence="6 7">ATCC 43154</strain>
    </source>
</reference>
<keyword evidence="7" id="KW-1185">Reference proteome</keyword>
<name>A0A1I4N779_9BURK</name>
<evidence type="ECO:0000256" key="1">
    <source>
        <dbReference type="ARBA" id="ARBA00009437"/>
    </source>
</evidence>
<dbReference type="FunFam" id="1.10.10.10:FF:000001">
    <property type="entry name" value="LysR family transcriptional regulator"/>
    <property type="match status" value="1"/>
</dbReference>
<evidence type="ECO:0000256" key="2">
    <source>
        <dbReference type="ARBA" id="ARBA00023015"/>
    </source>
</evidence>
<evidence type="ECO:0000313" key="7">
    <source>
        <dbReference type="Proteomes" id="UP000199470"/>
    </source>
</evidence>
<dbReference type="PANTHER" id="PTHR30346">
    <property type="entry name" value="TRANSCRIPTIONAL DUAL REGULATOR HCAR-RELATED"/>
    <property type="match status" value="1"/>
</dbReference>
<feature type="domain" description="HTH lysR-type" evidence="5">
    <location>
        <begin position="3"/>
        <end position="60"/>
    </location>
</feature>